<dbReference type="RefSeq" id="WP_067167393.1">
    <property type="nucleotide sequence ID" value="NZ_AP022584.1"/>
</dbReference>
<sequence length="204" mass="21514">MSKEASFPAVAARTAASTAAGAARRSDRRPGQTIRKVLDAGLEELRESSYANLTMRAVATRAGVSPASAYTYFPSKSALVAAVYLRFLRDLPLHTDVNETTKTRVSATLRDMAVMVADEPELTAACGAALMADDPAVTPLREQIGEEVARRIGAALGPGWPRAVKATLQMTFSGALMTARFISFAEIAGQLDEAVNLILGASVA</sequence>
<dbReference type="InterPro" id="IPR050109">
    <property type="entry name" value="HTH-type_TetR-like_transc_reg"/>
</dbReference>
<dbReference type="PROSITE" id="PS01081">
    <property type="entry name" value="HTH_TETR_1"/>
    <property type="match status" value="1"/>
</dbReference>
<protein>
    <submittedName>
        <fullName evidence="7">TetR family transcriptional regulator</fullName>
    </submittedName>
</protein>
<feature type="DNA-binding region" description="H-T-H motif" evidence="4">
    <location>
        <begin position="54"/>
        <end position="73"/>
    </location>
</feature>
<evidence type="ECO:0000313" key="7">
    <source>
        <dbReference type="EMBL" id="BBY10254.1"/>
    </source>
</evidence>
<evidence type="ECO:0000256" key="2">
    <source>
        <dbReference type="ARBA" id="ARBA00023125"/>
    </source>
</evidence>
<evidence type="ECO:0000256" key="5">
    <source>
        <dbReference type="SAM" id="MobiDB-lite"/>
    </source>
</evidence>
<feature type="domain" description="HTH tetR-type" evidence="6">
    <location>
        <begin position="31"/>
        <end position="91"/>
    </location>
</feature>
<keyword evidence="3" id="KW-0804">Transcription</keyword>
<evidence type="ECO:0000313" key="8">
    <source>
        <dbReference type="Proteomes" id="UP000466831"/>
    </source>
</evidence>
<feature type="compositionally biased region" description="Low complexity" evidence="5">
    <location>
        <begin position="1"/>
        <end position="23"/>
    </location>
</feature>
<dbReference type="PRINTS" id="PR00455">
    <property type="entry name" value="HTHTETR"/>
</dbReference>
<dbReference type="PANTHER" id="PTHR30055">
    <property type="entry name" value="HTH-TYPE TRANSCRIPTIONAL REGULATOR RUTR"/>
    <property type="match status" value="1"/>
</dbReference>
<keyword evidence="1" id="KW-0805">Transcription regulation</keyword>
<dbReference type="SUPFAM" id="SSF46689">
    <property type="entry name" value="Homeodomain-like"/>
    <property type="match status" value="1"/>
</dbReference>
<dbReference type="InterPro" id="IPR001647">
    <property type="entry name" value="HTH_TetR"/>
</dbReference>
<dbReference type="Proteomes" id="UP000466831">
    <property type="component" value="Chromosome"/>
</dbReference>
<keyword evidence="2 4" id="KW-0238">DNA-binding</keyword>
<organism evidence="7 8">
    <name type="scientific">Mycobacterium marseillense</name>
    <dbReference type="NCBI Taxonomy" id="701042"/>
    <lineage>
        <taxon>Bacteria</taxon>
        <taxon>Bacillati</taxon>
        <taxon>Actinomycetota</taxon>
        <taxon>Actinomycetes</taxon>
        <taxon>Mycobacteriales</taxon>
        <taxon>Mycobacteriaceae</taxon>
        <taxon>Mycobacterium</taxon>
        <taxon>Mycobacterium avium complex (MAC)</taxon>
    </lineage>
</organism>
<evidence type="ECO:0000259" key="6">
    <source>
        <dbReference type="PROSITE" id="PS50977"/>
    </source>
</evidence>
<gene>
    <name evidence="7" type="ORF">MMARJ_09940</name>
</gene>
<name>A0ABN5ZPU2_9MYCO</name>
<dbReference type="EMBL" id="AP022584">
    <property type="protein sequence ID" value="BBY10254.1"/>
    <property type="molecule type" value="Genomic_DNA"/>
</dbReference>
<proteinExistence type="predicted"/>
<dbReference type="PROSITE" id="PS50977">
    <property type="entry name" value="HTH_TETR_2"/>
    <property type="match status" value="1"/>
</dbReference>
<reference evidence="7 8" key="1">
    <citation type="journal article" date="2019" name="Emerg. Microbes Infect.">
        <title>Comprehensive subspecies identification of 175 nontuberculous mycobacteria species based on 7547 genomic profiles.</title>
        <authorList>
            <person name="Matsumoto Y."/>
            <person name="Kinjo T."/>
            <person name="Motooka D."/>
            <person name="Nabeya D."/>
            <person name="Jung N."/>
            <person name="Uechi K."/>
            <person name="Horii T."/>
            <person name="Iida T."/>
            <person name="Fujita J."/>
            <person name="Nakamura S."/>
        </authorList>
    </citation>
    <scope>NUCLEOTIDE SEQUENCE [LARGE SCALE GENOMIC DNA]</scope>
    <source>
        <strain evidence="7 8">JCM 17324</strain>
    </source>
</reference>
<evidence type="ECO:0000256" key="4">
    <source>
        <dbReference type="PROSITE-ProRule" id="PRU00335"/>
    </source>
</evidence>
<evidence type="ECO:0000256" key="3">
    <source>
        <dbReference type="ARBA" id="ARBA00023163"/>
    </source>
</evidence>
<evidence type="ECO:0000256" key="1">
    <source>
        <dbReference type="ARBA" id="ARBA00023015"/>
    </source>
</evidence>
<feature type="region of interest" description="Disordered" evidence="5">
    <location>
        <begin position="1"/>
        <end position="30"/>
    </location>
</feature>
<dbReference type="Pfam" id="PF00440">
    <property type="entry name" value="TetR_N"/>
    <property type="match status" value="1"/>
</dbReference>
<keyword evidence="8" id="KW-1185">Reference proteome</keyword>
<dbReference type="InterPro" id="IPR023772">
    <property type="entry name" value="DNA-bd_HTH_TetR-type_CS"/>
</dbReference>
<accession>A0ABN5ZPU2</accession>
<dbReference type="PANTHER" id="PTHR30055:SF234">
    <property type="entry name" value="HTH-TYPE TRANSCRIPTIONAL REGULATOR BETI"/>
    <property type="match status" value="1"/>
</dbReference>
<dbReference type="InterPro" id="IPR009057">
    <property type="entry name" value="Homeodomain-like_sf"/>
</dbReference>
<dbReference type="Gene3D" id="1.10.357.10">
    <property type="entry name" value="Tetracycline Repressor, domain 2"/>
    <property type="match status" value="1"/>
</dbReference>